<dbReference type="RefSeq" id="WP_190447282.1">
    <property type="nucleotide sequence ID" value="NZ_JAMPLM010000006.1"/>
</dbReference>
<dbReference type="InterPro" id="IPR036249">
    <property type="entry name" value="Thioredoxin-like_sf"/>
</dbReference>
<gene>
    <name evidence="1" type="ORF">NDI38_09285</name>
</gene>
<organism evidence="1 2">
    <name type="scientific">Stenomitos frigidus AS-A4</name>
    <dbReference type="NCBI Taxonomy" id="2933935"/>
    <lineage>
        <taxon>Bacteria</taxon>
        <taxon>Bacillati</taxon>
        <taxon>Cyanobacteriota</taxon>
        <taxon>Cyanophyceae</taxon>
        <taxon>Leptolyngbyales</taxon>
        <taxon>Leptolyngbyaceae</taxon>
        <taxon>Stenomitos</taxon>
    </lineage>
</organism>
<dbReference type="InterPro" id="IPR009737">
    <property type="entry name" value="Aim32/Apd1-like"/>
</dbReference>
<keyword evidence="2" id="KW-1185">Reference proteome</keyword>
<name>A0ABV0KHF7_9CYAN</name>
<sequence>MVEPFFCAEESNTAGEDLIGCAVMAQFYVLVECPPPWSANAFHSNQIPDNLRTLVQALKQDKRTIRPLLIHRDRRQEPCTSVIILRQQDGVSFGYSKQEFQVSSLKEVAPLVSDYFNECHTHEPIGTDTRDILVCTHGSHDKCCAKYGQSFYRQAIATVAQLALNPDVRVWQASHIGGHRFAPTAIDFPEGRYYGRLDQDSFTAILTRSGNTQCFNHVYRGWGILPWAAQVLERALLLKYGWDWFKYGIVGRVIDHNEDESWNRVEITLVRADHTSEVYQADVVIDDNKKLHLRGSCGNTESYAVPQYAVKYLTKLAASAIP</sequence>
<dbReference type="EMBL" id="JAMPLM010000006">
    <property type="protein sequence ID" value="MEP1058630.1"/>
    <property type="molecule type" value="Genomic_DNA"/>
</dbReference>
<dbReference type="Proteomes" id="UP001476950">
    <property type="component" value="Unassembled WGS sequence"/>
</dbReference>
<accession>A0ABV0KHF7</accession>
<dbReference type="Pfam" id="PF06999">
    <property type="entry name" value="Suc_Fer-like"/>
    <property type="match status" value="1"/>
</dbReference>
<comment type="caution">
    <text evidence="1">The sequence shown here is derived from an EMBL/GenBank/DDBJ whole genome shotgun (WGS) entry which is preliminary data.</text>
</comment>
<proteinExistence type="predicted"/>
<dbReference type="Gene3D" id="3.40.30.10">
    <property type="entry name" value="Glutaredoxin"/>
    <property type="match status" value="1"/>
</dbReference>
<dbReference type="PIRSF" id="PIRSF035042">
    <property type="entry name" value="UCP035042_thirdx"/>
    <property type="match status" value="1"/>
</dbReference>
<reference evidence="1 2" key="1">
    <citation type="submission" date="2022-04" db="EMBL/GenBank/DDBJ databases">
        <title>Positive selection, recombination, and allopatry shape intraspecific diversity of widespread and dominant cyanobacteria.</title>
        <authorList>
            <person name="Wei J."/>
            <person name="Shu W."/>
            <person name="Hu C."/>
        </authorList>
    </citation>
    <scope>NUCLEOTIDE SEQUENCE [LARGE SCALE GENOMIC DNA]</scope>
    <source>
        <strain evidence="1 2">AS-A4</strain>
    </source>
</reference>
<dbReference type="InterPro" id="IPR010350">
    <property type="entry name" value="Aim32/Apd1-like_bac"/>
</dbReference>
<dbReference type="PANTHER" id="PTHR31902:SF22">
    <property type="entry name" value="SLL1203 PROTEIN"/>
    <property type="match status" value="1"/>
</dbReference>
<dbReference type="PANTHER" id="PTHR31902">
    <property type="entry name" value="ACTIN PATCHES DISTAL PROTEIN 1"/>
    <property type="match status" value="1"/>
</dbReference>
<evidence type="ECO:0000313" key="1">
    <source>
        <dbReference type="EMBL" id="MEP1058630.1"/>
    </source>
</evidence>
<dbReference type="CDD" id="cd03062">
    <property type="entry name" value="TRX_Fd_Sucrase"/>
    <property type="match status" value="1"/>
</dbReference>
<evidence type="ECO:0000313" key="2">
    <source>
        <dbReference type="Proteomes" id="UP001476950"/>
    </source>
</evidence>
<dbReference type="SUPFAM" id="SSF52833">
    <property type="entry name" value="Thioredoxin-like"/>
    <property type="match status" value="1"/>
</dbReference>
<protein>
    <submittedName>
        <fullName evidence="1">Sucrase ferredoxin</fullName>
    </submittedName>
</protein>